<dbReference type="InterPro" id="IPR001466">
    <property type="entry name" value="Beta-lactam-related"/>
</dbReference>
<keyword evidence="3" id="KW-1185">Reference proteome</keyword>
<gene>
    <name evidence="2" type="ORF">GP2143_10057</name>
</gene>
<dbReference type="InterPro" id="IPR012338">
    <property type="entry name" value="Beta-lactam/transpept-like"/>
</dbReference>
<dbReference type="Proteomes" id="UP000004931">
    <property type="component" value="Unassembled WGS sequence"/>
</dbReference>
<reference evidence="2 3" key="1">
    <citation type="journal article" date="2010" name="J. Bacteriol.">
        <title>Genome sequence of the oligotrophic marine Gammaproteobacterium HTCC2143, isolated from the Oregon Coast.</title>
        <authorList>
            <person name="Oh H.M."/>
            <person name="Kang I."/>
            <person name="Ferriera S."/>
            <person name="Giovannoni S.J."/>
            <person name="Cho J.C."/>
        </authorList>
    </citation>
    <scope>NUCLEOTIDE SEQUENCE [LARGE SCALE GENOMIC DNA]</scope>
    <source>
        <strain evidence="2 3">HTCC2143</strain>
    </source>
</reference>
<dbReference type="PANTHER" id="PTHR43319:SF3">
    <property type="entry name" value="BETA-LACTAMASE-RELATED DOMAIN-CONTAINING PROTEIN"/>
    <property type="match status" value="1"/>
</dbReference>
<dbReference type="STRING" id="247633.GP2143_10057"/>
<accession>A0YDP8</accession>
<evidence type="ECO:0000313" key="2">
    <source>
        <dbReference type="EMBL" id="EAW30932.1"/>
    </source>
</evidence>
<name>A0YDP8_9GAMM</name>
<dbReference type="eggNOG" id="COG1680">
    <property type="taxonomic scope" value="Bacteria"/>
</dbReference>
<evidence type="ECO:0000313" key="3">
    <source>
        <dbReference type="Proteomes" id="UP000004931"/>
    </source>
</evidence>
<dbReference type="Pfam" id="PF00144">
    <property type="entry name" value="Beta-lactamase"/>
    <property type="match status" value="1"/>
</dbReference>
<dbReference type="PANTHER" id="PTHR43319">
    <property type="entry name" value="BETA-LACTAMASE-RELATED"/>
    <property type="match status" value="1"/>
</dbReference>
<dbReference type="Gene3D" id="3.40.710.10">
    <property type="entry name" value="DD-peptidase/beta-lactamase superfamily"/>
    <property type="match status" value="1"/>
</dbReference>
<sequence>MEQDMSVEIQGHCDEKFASVKDAFAKNFEDKLDTGASVAITVDGENVVDLWAGDLVDAGDEKWSEDTIVNVWSTTKTMAATVMLMLADRGLLDFNEKVATYWPEFAQQGKENIEVRHIMSHSAGLSSLEEPIVFADFCDHQRIVDLLAAQAPWWEPGTQSGYHAITQGHLQNEIVRRIIGKTLGTFFREEIAEPLGADFHIGTPASCYPRIGVLSPPEAGLDIGLDPHSVMAKTLTNPALDALAPRADAWRQAEIPAANGHGNARSVARIHSAIACGGEVDGVRLMSEEGCRKIFDVQTDGEDLVLGMPVRFGMGFGINSEHQPIGPNKNVCSWGGWGGSLSVIDMDAKMSFAYVMNRMMAGTTGDMRAANLLMPAYGVLA</sequence>
<comment type="caution">
    <text evidence="2">The sequence shown here is derived from an EMBL/GenBank/DDBJ whole genome shotgun (WGS) entry which is preliminary data.</text>
</comment>
<organism evidence="2 3">
    <name type="scientific">marine gamma proteobacterium HTCC2143</name>
    <dbReference type="NCBI Taxonomy" id="247633"/>
    <lineage>
        <taxon>Bacteria</taxon>
        <taxon>Pseudomonadati</taxon>
        <taxon>Pseudomonadota</taxon>
        <taxon>Gammaproteobacteria</taxon>
        <taxon>Cellvibrionales</taxon>
        <taxon>Spongiibacteraceae</taxon>
        <taxon>BD1-7 clade</taxon>
    </lineage>
</organism>
<feature type="domain" description="Beta-lactamase-related" evidence="1">
    <location>
        <begin position="24"/>
        <end position="361"/>
    </location>
</feature>
<dbReference type="InterPro" id="IPR052907">
    <property type="entry name" value="Beta-lactamase/esterase"/>
</dbReference>
<evidence type="ECO:0000259" key="1">
    <source>
        <dbReference type="Pfam" id="PF00144"/>
    </source>
</evidence>
<protein>
    <submittedName>
        <fullName evidence="2">Putative esterase</fullName>
    </submittedName>
</protein>
<dbReference type="AlphaFoldDB" id="A0YDP8"/>
<proteinExistence type="predicted"/>
<dbReference type="EMBL" id="AAVT01000005">
    <property type="protein sequence ID" value="EAW30932.1"/>
    <property type="molecule type" value="Genomic_DNA"/>
</dbReference>
<dbReference type="SUPFAM" id="SSF56601">
    <property type="entry name" value="beta-lactamase/transpeptidase-like"/>
    <property type="match status" value="1"/>
</dbReference>